<evidence type="ECO:0000313" key="1">
    <source>
        <dbReference type="EMBL" id="MBO4141266.1"/>
    </source>
</evidence>
<evidence type="ECO:0000313" key="4">
    <source>
        <dbReference type="Proteomes" id="UP000669887"/>
    </source>
</evidence>
<dbReference type="GeneID" id="93469999"/>
<dbReference type="Proteomes" id="UP000669887">
    <property type="component" value="Unassembled WGS sequence"/>
</dbReference>
<dbReference type="AlphaFoldDB" id="A0AAW4JQK8"/>
<dbReference type="EMBL" id="FMCQ01000003">
    <property type="protein sequence ID" value="SCE83600.1"/>
    <property type="molecule type" value="Genomic_DNA"/>
</dbReference>
<dbReference type="RefSeq" id="WP_208577178.1">
    <property type="nucleotide sequence ID" value="NZ_FMCQ01000003.1"/>
</dbReference>
<evidence type="ECO:0000313" key="3">
    <source>
        <dbReference type="Proteomes" id="UP000199405"/>
    </source>
</evidence>
<protein>
    <submittedName>
        <fullName evidence="1">Uncharacterized protein</fullName>
    </submittedName>
</protein>
<organism evidence="1 4">
    <name type="scientific">Micromonospora tulbaghiae</name>
    <dbReference type="NCBI Taxonomy" id="479978"/>
    <lineage>
        <taxon>Bacteria</taxon>
        <taxon>Bacillati</taxon>
        <taxon>Actinomycetota</taxon>
        <taxon>Actinomycetes</taxon>
        <taxon>Micromonosporales</taxon>
        <taxon>Micromonosporaceae</taxon>
        <taxon>Micromonospora</taxon>
    </lineage>
</organism>
<gene>
    <name evidence="2" type="ORF">GA0070562_3230</name>
    <name evidence="1" type="ORF">J5U46_14000</name>
</gene>
<comment type="caution">
    <text evidence="1">The sequence shown here is derived from an EMBL/GenBank/DDBJ whole genome shotgun (WGS) entry which is preliminary data.</text>
</comment>
<dbReference type="Proteomes" id="UP000199405">
    <property type="component" value="Unassembled WGS sequence"/>
</dbReference>
<reference evidence="2 3" key="1">
    <citation type="submission" date="2016-06" db="EMBL/GenBank/DDBJ databases">
        <authorList>
            <person name="Varghese N."/>
            <person name="Submissions Spin"/>
        </authorList>
    </citation>
    <scope>NUCLEOTIDE SEQUENCE [LARGE SCALE GENOMIC DNA]</scope>
    <source>
        <strain evidence="2 3">DSM 45142</strain>
    </source>
</reference>
<proteinExistence type="predicted"/>
<dbReference type="EMBL" id="JAGFVQ010000022">
    <property type="protein sequence ID" value="MBO4141266.1"/>
    <property type="molecule type" value="Genomic_DNA"/>
</dbReference>
<sequence length="111" mass="11964">MSRRDREGNAVTARNTSIDASTCGICGQLQDARHDRDGHGAGRRVEYVVVGTRGGIAEFREADAGSRLRKTDAAVLALNLGVEESGLPGRRFSCLVVPDEYGVTRSDFRLA</sequence>
<evidence type="ECO:0000313" key="2">
    <source>
        <dbReference type="EMBL" id="SCE83600.1"/>
    </source>
</evidence>
<name>A0AAW4JQK8_9ACTN</name>
<keyword evidence="3" id="KW-1185">Reference proteome</keyword>
<reference evidence="1" key="2">
    <citation type="submission" date="2021-03" db="EMBL/GenBank/DDBJ databases">
        <title>X isolated from Micromonospora tulbaghiae.</title>
        <authorList>
            <person name="Stennett H.L."/>
        </authorList>
    </citation>
    <scope>NUCLEOTIDE SEQUENCE</scope>
    <source>
        <strain evidence="1">28M1-20</strain>
    </source>
</reference>
<accession>A0AAW4JQK8</accession>